<dbReference type="Pfam" id="PF03309">
    <property type="entry name" value="Pan_kinase"/>
    <property type="match status" value="1"/>
</dbReference>
<dbReference type="InterPro" id="IPR004619">
    <property type="entry name" value="Type_III_PanK"/>
</dbReference>
<dbReference type="HAMAP" id="MF_01274">
    <property type="entry name" value="Pantothen_kinase_3"/>
    <property type="match status" value="1"/>
</dbReference>
<keyword evidence="18" id="KW-1185">Reference proteome</keyword>
<evidence type="ECO:0000256" key="10">
    <source>
        <dbReference type="ARBA" id="ARBA00022777"/>
    </source>
</evidence>
<evidence type="ECO:0000313" key="18">
    <source>
        <dbReference type="Proteomes" id="UP000216101"/>
    </source>
</evidence>
<evidence type="ECO:0000256" key="7">
    <source>
        <dbReference type="ARBA" id="ARBA00022490"/>
    </source>
</evidence>
<name>A0A266QAK6_9GAMM</name>
<feature type="binding site" evidence="16">
    <location>
        <position position="93"/>
    </location>
    <ligand>
        <name>substrate</name>
    </ligand>
</feature>
<dbReference type="UniPathway" id="UPA00241">
    <property type="reaction ID" value="UER00352"/>
</dbReference>
<keyword evidence="9 16" id="KW-0547">Nucleotide-binding</keyword>
<comment type="subcellular location">
    <subcellularLocation>
        <location evidence="3 16">Cytoplasm</location>
    </subcellularLocation>
</comment>
<evidence type="ECO:0000256" key="12">
    <source>
        <dbReference type="ARBA" id="ARBA00022958"/>
    </source>
</evidence>
<comment type="cofactor">
    <cofactor evidence="16">
        <name>NH4(+)</name>
        <dbReference type="ChEBI" id="CHEBI:28938"/>
    </cofactor>
    <cofactor evidence="16">
        <name>K(+)</name>
        <dbReference type="ChEBI" id="CHEBI:29103"/>
    </cofactor>
    <text evidence="16">A monovalent cation. Ammonium or potassium.</text>
</comment>
<sequence>MFLEIDMGNSRIKWRFRDASNVLDKGFIETTAEFDLLAAFWLPYAGRVTVVWVASVVSDELEQKLAEWVKRIFAIDPVFARSGPNVGVVQNGYDSPDLLGVDRWLSILAAYGYTQTACIVLSLGTAATIDVIDKNGRHLGGFIAPGLSLMIRSLSSSARRISANSHEIVLTEELGRATSLAICGGCTSMLEGLVDNAVKQLRKVAGDEHFELVFTGGDAIQLMPYYPSAHLINDLVMDGLVYALQESIPGCNQ</sequence>
<dbReference type="EMBL" id="NHNI01000001">
    <property type="protein sequence ID" value="OZY86850.1"/>
    <property type="molecule type" value="Genomic_DNA"/>
</dbReference>
<comment type="subunit">
    <text evidence="5 16">Homodimer.</text>
</comment>
<evidence type="ECO:0000256" key="4">
    <source>
        <dbReference type="ARBA" id="ARBA00005225"/>
    </source>
</evidence>
<organism evidence="17 18">
    <name type="scientific">Cellvibrio mixtus</name>
    <dbReference type="NCBI Taxonomy" id="39650"/>
    <lineage>
        <taxon>Bacteria</taxon>
        <taxon>Pseudomonadati</taxon>
        <taxon>Pseudomonadota</taxon>
        <taxon>Gammaproteobacteria</taxon>
        <taxon>Cellvibrionales</taxon>
        <taxon>Cellvibrionaceae</taxon>
        <taxon>Cellvibrio</taxon>
    </lineage>
</organism>
<accession>A0A266QAK6</accession>
<evidence type="ECO:0000313" key="17">
    <source>
        <dbReference type="EMBL" id="OZY86850.1"/>
    </source>
</evidence>
<keyword evidence="12 16" id="KW-0630">Potassium</keyword>
<feature type="binding site" evidence="16">
    <location>
        <position position="178"/>
    </location>
    <ligand>
        <name>substrate</name>
    </ligand>
</feature>
<evidence type="ECO:0000256" key="5">
    <source>
        <dbReference type="ARBA" id="ARBA00011738"/>
    </source>
</evidence>
<dbReference type="SUPFAM" id="SSF53067">
    <property type="entry name" value="Actin-like ATPase domain"/>
    <property type="match status" value="2"/>
</dbReference>
<feature type="binding site" evidence="16">
    <location>
        <begin position="100"/>
        <end position="103"/>
    </location>
    <ligand>
        <name>substrate</name>
    </ligand>
</feature>
<evidence type="ECO:0000256" key="3">
    <source>
        <dbReference type="ARBA" id="ARBA00004496"/>
    </source>
</evidence>
<comment type="cofactor">
    <cofactor evidence="2">
        <name>K(+)</name>
        <dbReference type="ChEBI" id="CHEBI:29103"/>
    </cofactor>
</comment>
<evidence type="ECO:0000256" key="14">
    <source>
        <dbReference type="ARBA" id="ARBA00038036"/>
    </source>
</evidence>
<evidence type="ECO:0000256" key="15">
    <source>
        <dbReference type="ARBA" id="ARBA00040883"/>
    </source>
</evidence>
<dbReference type="GO" id="GO:0004594">
    <property type="term" value="F:pantothenate kinase activity"/>
    <property type="evidence" value="ECO:0007669"/>
    <property type="project" value="UniProtKB-UniRule"/>
</dbReference>
<keyword evidence="7 16" id="KW-0963">Cytoplasm</keyword>
<gene>
    <name evidence="16" type="primary">coaX</name>
    <name evidence="17" type="ORF">CBP51_07555</name>
</gene>
<dbReference type="RefSeq" id="WP_094984393.1">
    <property type="nucleotide sequence ID" value="NZ_NHNI01000001.1"/>
</dbReference>
<evidence type="ECO:0000256" key="16">
    <source>
        <dbReference type="HAMAP-Rule" id="MF_01274"/>
    </source>
</evidence>
<comment type="pathway">
    <text evidence="4 16">Cofactor biosynthesis; coenzyme A biosynthesis; CoA from (R)-pantothenate: step 1/5.</text>
</comment>
<dbReference type="AlphaFoldDB" id="A0A266QAK6"/>
<dbReference type="GO" id="GO:0005737">
    <property type="term" value="C:cytoplasm"/>
    <property type="evidence" value="ECO:0007669"/>
    <property type="project" value="UniProtKB-SubCell"/>
</dbReference>
<feature type="binding site" evidence="16">
    <location>
        <position position="125"/>
    </location>
    <ligand>
        <name>ATP</name>
        <dbReference type="ChEBI" id="CHEBI:30616"/>
    </ligand>
</feature>
<dbReference type="PANTHER" id="PTHR34265">
    <property type="entry name" value="TYPE III PANTOTHENATE KINASE"/>
    <property type="match status" value="1"/>
</dbReference>
<dbReference type="NCBIfam" id="TIGR00671">
    <property type="entry name" value="baf"/>
    <property type="match status" value="1"/>
</dbReference>
<keyword evidence="11 16" id="KW-0067">ATP-binding</keyword>
<comment type="caution">
    <text evidence="17">The sequence shown here is derived from an EMBL/GenBank/DDBJ whole genome shotgun (WGS) entry which is preliminary data.</text>
</comment>
<keyword evidence="10 16" id="KW-0418">Kinase</keyword>
<proteinExistence type="inferred from homology"/>
<comment type="caution">
    <text evidence="16">Lacks conserved residue(s) required for the propagation of feature annotation.</text>
</comment>
<evidence type="ECO:0000256" key="2">
    <source>
        <dbReference type="ARBA" id="ARBA00001958"/>
    </source>
</evidence>
<evidence type="ECO:0000256" key="6">
    <source>
        <dbReference type="ARBA" id="ARBA00012102"/>
    </source>
</evidence>
<dbReference type="GO" id="GO:0015937">
    <property type="term" value="P:coenzyme A biosynthetic process"/>
    <property type="evidence" value="ECO:0007669"/>
    <property type="project" value="UniProtKB-UniRule"/>
</dbReference>
<dbReference type="Proteomes" id="UP000216101">
    <property type="component" value="Unassembled WGS sequence"/>
</dbReference>
<keyword evidence="8 16" id="KW-0808">Transferase</keyword>
<feature type="active site" description="Proton acceptor" evidence="16">
    <location>
        <position position="102"/>
    </location>
</feature>
<evidence type="ECO:0000256" key="11">
    <source>
        <dbReference type="ARBA" id="ARBA00022840"/>
    </source>
</evidence>
<dbReference type="Gene3D" id="3.30.420.40">
    <property type="match status" value="2"/>
</dbReference>
<dbReference type="InterPro" id="IPR043129">
    <property type="entry name" value="ATPase_NBD"/>
</dbReference>
<dbReference type="CDD" id="cd24015">
    <property type="entry name" value="ASKHA_NBD_PanK-III"/>
    <property type="match status" value="1"/>
</dbReference>
<evidence type="ECO:0000256" key="13">
    <source>
        <dbReference type="ARBA" id="ARBA00022993"/>
    </source>
</evidence>
<feature type="binding site" evidence="16">
    <location>
        <begin position="6"/>
        <end position="13"/>
    </location>
    <ligand>
        <name>ATP</name>
        <dbReference type="ChEBI" id="CHEBI:30616"/>
    </ligand>
</feature>
<reference evidence="18" key="1">
    <citation type="submission" date="2017-05" db="EMBL/GenBank/DDBJ databases">
        <authorList>
            <person name="Barney B.M."/>
        </authorList>
    </citation>
    <scope>NUCLEOTIDE SEQUENCE [LARGE SCALE GENOMIC DNA]</scope>
    <source>
        <strain evidence="18">PSBB022</strain>
    </source>
</reference>
<keyword evidence="13 16" id="KW-0173">Coenzyme A biosynthesis</keyword>
<evidence type="ECO:0000256" key="1">
    <source>
        <dbReference type="ARBA" id="ARBA00001206"/>
    </source>
</evidence>
<dbReference type="PANTHER" id="PTHR34265:SF1">
    <property type="entry name" value="TYPE III PANTOTHENATE KINASE"/>
    <property type="match status" value="1"/>
</dbReference>
<comment type="function">
    <text evidence="16">Catalyzes the phosphorylation of pantothenate (Pan), the first step in CoA biosynthesis.</text>
</comment>
<dbReference type="EC" id="2.7.1.33" evidence="6 16"/>
<comment type="similarity">
    <text evidence="14 16">Belongs to the type III pantothenate kinase family.</text>
</comment>
<dbReference type="GO" id="GO:0005524">
    <property type="term" value="F:ATP binding"/>
    <property type="evidence" value="ECO:0007669"/>
    <property type="project" value="UniProtKB-UniRule"/>
</dbReference>
<evidence type="ECO:0000256" key="8">
    <source>
        <dbReference type="ARBA" id="ARBA00022679"/>
    </source>
</evidence>
<protein>
    <recommendedName>
        <fullName evidence="15 16">Type III pantothenate kinase</fullName>
        <ecNumber evidence="6 16">2.7.1.33</ecNumber>
    </recommendedName>
    <alternativeName>
        <fullName evidence="16">PanK-III</fullName>
    </alternativeName>
    <alternativeName>
        <fullName evidence="16">Pantothenic acid kinase</fullName>
    </alternativeName>
</protein>
<comment type="catalytic activity">
    <reaction evidence="1 16">
        <text>(R)-pantothenate + ATP = (R)-4'-phosphopantothenate + ADP + H(+)</text>
        <dbReference type="Rhea" id="RHEA:16373"/>
        <dbReference type="ChEBI" id="CHEBI:10986"/>
        <dbReference type="ChEBI" id="CHEBI:15378"/>
        <dbReference type="ChEBI" id="CHEBI:29032"/>
        <dbReference type="ChEBI" id="CHEBI:30616"/>
        <dbReference type="ChEBI" id="CHEBI:456216"/>
        <dbReference type="EC" id="2.7.1.33"/>
    </reaction>
</comment>
<evidence type="ECO:0000256" key="9">
    <source>
        <dbReference type="ARBA" id="ARBA00022741"/>
    </source>
</evidence>